<proteinExistence type="predicted"/>
<dbReference type="EMBL" id="VKDB01000003">
    <property type="protein sequence ID" value="TSA87313.1"/>
    <property type="molecule type" value="Genomic_DNA"/>
</dbReference>
<name>A0A553V496_9DEIO</name>
<feature type="domain" description="HAMP" evidence="3">
    <location>
        <begin position="518"/>
        <end position="570"/>
    </location>
</feature>
<protein>
    <submittedName>
        <fullName evidence="4">HAMP domain-containing protein</fullName>
    </submittedName>
</protein>
<dbReference type="AlphaFoldDB" id="A0A553V496"/>
<evidence type="ECO:0000313" key="4">
    <source>
        <dbReference type="EMBL" id="TSA87313.1"/>
    </source>
</evidence>
<dbReference type="PANTHER" id="PTHR32089">
    <property type="entry name" value="METHYL-ACCEPTING CHEMOTAXIS PROTEIN MCPB"/>
    <property type="match status" value="1"/>
</dbReference>
<dbReference type="InterPro" id="IPR003660">
    <property type="entry name" value="HAMP_dom"/>
</dbReference>
<comment type="caution">
    <text evidence="4">The sequence shown here is derived from an EMBL/GenBank/DDBJ whole genome shotgun (WGS) entry which is preliminary data.</text>
</comment>
<evidence type="ECO:0000259" key="3">
    <source>
        <dbReference type="PROSITE" id="PS50885"/>
    </source>
</evidence>
<sequence length="578" mass="61044">MKYTVVIEQAVPEDALPQLQQLLSERFHLSADQARKLASRRSGRLMKPTGKERASVLLGIFQEVSAKVRLEQVADTDEAALPTAPIRSAPVVMPLENRRSDLHATEFGQVVAREQSVATLDVPVMTASAPSNPVNPPAVLPPAPAGDDFWNELSAPVLKADEQGGVPMAASTSSGLMGGSTDDGLFLPDVGSLPPTPSAPRLTKAPAPSDDDLFAPEGLKKPGRPASAVGAQGGVSSDTDSWSDFAGSLTMTDVVTAPKTAQAVPELILTPEPERQVGRRQPLSRRLTIASVTPLAVYTLLTLTTLGLVLNASQRSLISNSAATIAAAVGSVLNTTDQNTVNQQLGTLLNRESVGFVQVELPDGTTFFRSQAPGLDAVLGERVGTWVKSNPSSGVFVQSQTPAQLYNDQLQQLVSVGAQDSEPAAALKRAIASSENQSIVNRNFQVERIGVYARPDGTRETKSATAKITGTNTLLYRIAVGVPIDAANAQLRNTLLALLLAGLAAMLIGAALAARAARRIVEPIERLVKAADAISLGDLSQSVKAEANDEVGDLAQALERMRLSLDAAMERLRKRRKV</sequence>
<evidence type="ECO:0000313" key="5">
    <source>
        <dbReference type="Proteomes" id="UP000316092"/>
    </source>
</evidence>
<reference evidence="4 5" key="1">
    <citation type="submission" date="2019-07" db="EMBL/GenBank/DDBJ databases">
        <title>Deinococcus detaillus sp. nov., isolated from humus soil in Antarctica.</title>
        <authorList>
            <person name="Zhang K."/>
        </authorList>
    </citation>
    <scope>NUCLEOTIDE SEQUENCE [LARGE SCALE GENOMIC DNA]</scope>
    <source>
        <strain evidence="4 5">H1</strain>
    </source>
</reference>
<dbReference type="GO" id="GO:0007165">
    <property type="term" value="P:signal transduction"/>
    <property type="evidence" value="ECO:0007669"/>
    <property type="project" value="InterPro"/>
</dbReference>
<dbReference type="Proteomes" id="UP000316092">
    <property type="component" value="Unassembled WGS sequence"/>
</dbReference>
<keyword evidence="2" id="KW-0812">Transmembrane</keyword>
<dbReference type="OrthoDB" id="61172at2"/>
<dbReference type="RefSeq" id="WP_143719855.1">
    <property type="nucleotide sequence ID" value="NZ_VKDB01000003.1"/>
</dbReference>
<dbReference type="PANTHER" id="PTHR32089:SF112">
    <property type="entry name" value="LYSOZYME-LIKE PROTEIN-RELATED"/>
    <property type="match status" value="1"/>
</dbReference>
<dbReference type="PROSITE" id="PS50885">
    <property type="entry name" value="HAMP"/>
    <property type="match status" value="1"/>
</dbReference>
<keyword evidence="2" id="KW-1133">Transmembrane helix</keyword>
<dbReference type="GO" id="GO:0016020">
    <property type="term" value="C:membrane"/>
    <property type="evidence" value="ECO:0007669"/>
    <property type="project" value="InterPro"/>
</dbReference>
<dbReference type="SMART" id="SM00304">
    <property type="entry name" value="HAMP"/>
    <property type="match status" value="1"/>
</dbReference>
<dbReference type="CDD" id="cd06225">
    <property type="entry name" value="HAMP"/>
    <property type="match status" value="1"/>
</dbReference>
<feature type="transmembrane region" description="Helical" evidence="2">
    <location>
        <begin position="287"/>
        <end position="310"/>
    </location>
</feature>
<accession>A0A553V496</accession>
<evidence type="ECO:0000256" key="1">
    <source>
        <dbReference type="SAM" id="MobiDB-lite"/>
    </source>
</evidence>
<dbReference type="Gene3D" id="6.10.340.10">
    <property type="match status" value="1"/>
</dbReference>
<organism evidence="4 5">
    <name type="scientific">Deinococcus detaillensis</name>
    <dbReference type="NCBI Taxonomy" id="2592048"/>
    <lineage>
        <taxon>Bacteria</taxon>
        <taxon>Thermotogati</taxon>
        <taxon>Deinococcota</taxon>
        <taxon>Deinococci</taxon>
        <taxon>Deinococcales</taxon>
        <taxon>Deinococcaceae</taxon>
        <taxon>Deinococcus</taxon>
    </lineage>
</organism>
<feature type="region of interest" description="Disordered" evidence="1">
    <location>
        <begin position="191"/>
        <end position="239"/>
    </location>
</feature>
<evidence type="ECO:0000256" key="2">
    <source>
        <dbReference type="SAM" id="Phobius"/>
    </source>
</evidence>
<feature type="transmembrane region" description="Helical" evidence="2">
    <location>
        <begin position="495"/>
        <end position="517"/>
    </location>
</feature>
<gene>
    <name evidence="4" type="ORF">FNU79_05370</name>
</gene>
<keyword evidence="2" id="KW-0472">Membrane</keyword>
<keyword evidence="5" id="KW-1185">Reference proteome</keyword>
<dbReference type="SUPFAM" id="SSF158472">
    <property type="entry name" value="HAMP domain-like"/>
    <property type="match status" value="1"/>
</dbReference>
<dbReference type="Pfam" id="PF00672">
    <property type="entry name" value="HAMP"/>
    <property type="match status" value="1"/>
</dbReference>